<evidence type="ECO:0000313" key="4">
    <source>
        <dbReference type="EMBL" id="EGR32675.1"/>
    </source>
</evidence>
<dbReference type="GO" id="GO:0016491">
    <property type="term" value="F:oxidoreductase activity"/>
    <property type="evidence" value="ECO:0007669"/>
    <property type="project" value="UniProtKB-KW"/>
</dbReference>
<reference evidence="4 5" key="1">
    <citation type="submission" date="2011-07" db="EMBL/GenBank/DDBJ databases">
        <authorList>
            <person name="Coyne R."/>
            <person name="Brami D."/>
            <person name="Johnson J."/>
            <person name="Hostetler J."/>
            <person name="Hannick L."/>
            <person name="Clark T."/>
            <person name="Cassidy-Hanley D."/>
            <person name="Inman J."/>
        </authorList>
    </citation>
    <scope>NUCLEOTIDE SEQUENCE [LARGE SCALE GENOMIC DNA]</scope>
    <source>
        <strain evidence="4 5">G5</strain>
    </source>
</reference>
<comment type="similarity">
    <text evidence="1 3">Belongs to the TBCA family.</text>
</comment>
<keyword evidence="3" id="KW-0206">Cytoskeleton</keyword>
<keyword evidence="5" id="KW-1185">Reference proteome</keyword>
<evidence type="ECO:0000313" key="5">
    <source>
        <dbReference type="Proteomes" id="UP000008983"/>
    </source>
</evidence>
<evidence type="ECO:0000256" key="1">
    <source>
        <dbReference type="ARBA" id="ARBA00006806"/>
    </source>
</evidence>
<dbReference type="AlphaFoldDB" id="G0QQ33"/>
<evidence type="ECO:0000256" key="2">
    <source>
        <dbReference type="ARBA" id="ARBA00023186"/>
    </source>
</evidence>
<dbReference type="GO" id="GO:0048487">
    <property type="term" value="F:beta-tubulin binding"/>
    <property type="evidence" value="ECO:0007669"/>
    <property type="project" value="InterPro"/>
</dbReference>
<protein>
    <recommendedName>
        <fullName evidence="3">Tubulin-specific chaperone A</fullName>
    </recommendedName>
</protein>
<keyword evidence="2 3" id="KW-0143">Chaperone</keyword>
<keyword evidence="4" id="KW-0560">Oxidoreductase</keyword>
<name>G0QQ33_ICHMU</name>
<dbReference type="STRING" id="857967.G0QQ33"/>
<dbReference type="PANTHER" id="PTHR21500">
    <property type="entry name" value="TUBULIN-SPECIFIC CHAPERONE A"/>
    <property type="match status" value="1"/>
</dbReference>
<dbReference type="OMA" id="VIQECIM"/>
<dbReference type="RefSeq" id="XP_004036661.1">
    <property type="nucleotide sequence ID" value="XM_004036613.1"/>
</dbReference>
<dbReference type="Gene3D" id="1.20.58.90">
    <property type="match status" value="1"/>
</dbReference>
<dbReference type="GO" id="GO:0007021">
    <property type="term" value="P:tubulin complex assembly"/>
    <property type="evidence" value="ECO:0007669"/>
    <property type="project" value="UniProtKB-UniRule"/>
</dbReference>
<dbReference type="GO" id="GO:0005874">
    <property type="term" value="C:microtubule"/>
    <property type="evidence" value="ECO:0007669"/>
    <property type="project" value="UniProtKB-KW"/>
</dbReference>
<dbReference type="InParanoid" id="G0QQ33"/>
<keyword evidence="3" id="KW-0963">Cytoplasm</keyword>
<gene>
    <name evidence="4" type="ORF">IMG5_074850</name>
</gene>
<organism evidence="4 5">
    <name type="scientific">Ichthyophthirius multifiliis</name>
    <name type="common">White spot disease agent</name>
    <name type="synonym">Ich</name>
    <dbReference type="NCBI Taxonomy" id="5932"/>
    <lineage>
        <taxon>Eukaryota</taxon>
        <taxon>Sar</taxon>
        <taxon>Alveolata</taxon>
        <taxon>Ciliophora</taxon>
        <taxon>Intramacronucleata</taxon>
        <taxon>Oligohymenophorea</taxon>
        <taxon>Hymenostomatida</taxon>
        <taxon>Ophryoglenina</taxon>
        <taxon>Ichthyophthirius</taxon>
    </lineage>
</organism>
<comment type="subcellular location">
    <subcellularLocation>
        <location evidence="3">Cytoplasm</location>
        <location evidence="3">Cytoskeleton</location>
    </subcellularLocation>
</comment>
<dbReference type="OrthoDB" id="296187at2759"/>
<dbReference type="eggNOG" id="KOG3470">
    <property type="taxonomic scope" value="Eukaryota"/>
</dbReference>
<sequence>MDPLLKQLKIKSGSVKRLQKEFISYQNEEKKSREKLEIMKTQGLDEYEIKKYTEFLEETQSVLPGCKQRLQDSLNEIVQWMNENGDSFVVKDSEEKAQAQDIIQQANEFLEQQNNMAN</sequence>
<dbReference type="GO" id="GO:0005829">
    <property type="term" value="C:cytosol"/>
    <property type="evidence" value="ECO:0007669"/>
    <property type="project" value="TreeGrafter"/>
</dbReference>
<keyword evidence="3" id="KW-0493">Microtubule</keyword>
<dbReference type="Pfam" id="PF02970">
    <property type="entry name" value="TBCA"/>
    <property type="match status" value="1"/>
</dbReference>
<comment type="subunit">
    <text evidence="3">Supercomplex made of cofactors A to E. Cofactors A and D function by capturing and stabilizing tubulin in a quasi-native conformation. Cofactor E binds to the cofactor D-tubulin complex; interaction with cofactor C then causes the release of tubulin polypeptides that are committed to the native state.</text>
</comment>
<dbReference type="GO" id="GO:0007023">
    <property type="term" value="P:post-chaperonin tubulin folding pathway"/>
    <property type="evidence" value="ECO:0007669"/>
    <property type="project" value="UniProtKB-UniRule"/>
</dbReference>
<dbReference type="SUPFAM" id="SSF46988">
    <property type="entry name" value="Tubulin chaperone cofactor A"/>
    <property type="match status" value="1"/>
</dbReference>
<dbReference type="GeneID" id="14908836"/>
<proteinExistence type="inferred from homology"/>
<dbReference type="InterPro" id="IPR036126">
    <property type="entry name" value="TBCA_sf"/>
</dbReference>
<evidence type="ECO:0000256" key="3">
    <source>
        <dbReference type="RuleBase" id="RU364030"/>
    </source>
</evidence>
<accession>G0QQ33</accession>
<dbReference type="Proteomes" id="UP000008983">
    <property type="component" value="Unassembled WGS sequence"/>
</dbReference>
<dbReference type="InterPro" id="IPR004226">
    <property type="entry name" value="TBCA"/>
</dbReference>
<dbReference type="PANTHER" id="PTHR21500:SF0">
    <property type="entry name" value="TUBULIN-SPECIFIC CHAPERONE A"/>
    <property type="match status" value="1"/>
</dbReference>
<dbReference type="EMBL" id="GL983607">
    <property type="protein sequence ID" value="EGR32675.1"/>
    <property type="molecule type" value="Genomic_DNA"/>
</dbReference>